<dbReference type="Gene3D" id="3.60.20.10">
    <property type="entry name" value="Glutamine Phosphoribosylpyrophosphate, subunit 1, domain 1"/>
    <property type="match status" value="1"/>
</dbReference>
<dbReference type="InterPro" id="IPR001962">
    <property type="entry name" value="Asn_synthase"/>
</dbReference>
<dbReference type="InterPro" id="IPR050795">
    <property type="entry name" value="Asn_Synthetase"/>
</dbReference>
<reference key="2">
    <citation type="submission" date="2011-08" db="EMBL/GenBank/DDBJ databases">
        <title>Genome sequence of Naumovozyma castellii.</title>
        <authorList>
            <person name="Gordon J.L."/>
            <person name="Armisen D."/>
            <person name="Proux-Wera E."/>
            <person name="OhEigeartaigh S.S."/>
            <person name="Byrne K.P."/>
            <person name="Wolfe K.H."/>
        </authorList>
    </citation>
    <scope>NUCLEOTIDE SEQUENCE</scope>
    <source>
        <strain>Type strain:CBS 4309</strain>
    </source>
</reference>
<dbReference type="PANTHER" id="PTHR11772">
    <property type="entry name" value="ASPARAGINE SYNTHETASE"/>
    <property type="match status" value="1"/>
</dbReference>
<evidence type="ECO:0000256" key="7">
    <source>
        <dbReference type="ARBA" id="ARBA00022888"/>
    </source>
</evidence>
<dbReference type="GO" id="GO:0005829">
    <property type="term" value="C:cytosol"/>
    <property type="evidence" value="ECO:0007669"/>
    <property type="project" value="TreeGrafter"/>
</dbReference>
<dbReference type="GeneID" id="96904481"/>
<dbReference type="NCBIfam" id="NF006949">
    <property type="entry name" value="PRK09431.1"/>
    <property type="match status" value="1"/>
</dbReference>
<dbReference type="STRING" id="1064592.G0VH62"/>
<dbReference type="NCBIfam" id="TIGR01536">
    <property type="entry name" value="asn_synth_AEB"/>
    <property type="match status" value="1"/>
</dbReference>
<dbReference type="OMA" id="GIVCAFD"/>
<evidence type="ECO:0000256" key="4">
    <source>
        <dbReference type="ARBA" id="ARBA00022605"/>
    </source>
</evidence>
<dbReference type="PANTHER" id="PTHR11772:SF2">
    <property type="entry name" value="ASPARAGINE SYNTHETASE [GLUTAMINE-HYDROLYZING]"/>
    <property type="match status" value="1"/>
</dbReference>
<accession>G0VH62</accession>
<dbReference type="Gene3D" id="3.40.50.620">
    <property type="entry name" value="HUPs"/>
    <property type="match status" value="1"/>
</dbReference>
<dbReference type="Proteomes" id="UP000001640">
    <property type="component" value="Chromosome 6"/>
</dbReference>
<dbReference type="PIRSF" id="PIRSF001589">
    <property type="entry name" value="Asn_synthetase_glu-h"/>
    <property type="match status" value="1"/>
</dbReference>
<comment type="catalytic activity">
    <reaction evidence="9">
        <text>L-aspartate + L-glutamine + ATP + H2O = L-asparagine + L-glutamate + AMP + diphosphate + H(+)</text>
        <dbReference type="Rhea" id="RHEA:12228"/>
        <dbReference type="ChEBI" id="CHEBI:15377"/>
        <dbReference type="ChEBI" id="CHEBI:15378"/>
        <dbReference type="ChEBI" id="CHEBI:29985"/>
        <dbReference type="ChEBI" id="CHEBI:29991"/>
        <dbReference type="ChEBI" id="CHEBI:30616"/>
        <dbReference type="ChEBI" id="CHEBI:33019"/>
        <dbReference type="ChEBI" id="CHEBI:58048"/>
        <dbReference type="ChEBI" id="CHEBI:58359"/>
        <dbReference type="ChEBI" id="CHEBI:456215"/>
        <dbReference type="EC" id="6.3.5.4"/>
    </reaction>
</comment>
<dbReference type="Pfam" id="PF13537">
    <property type="entry name" value="GATase_7"/>
    <property type="match status" value="1"/>
</dbReference>
<gene>
    <name evidence="15" type="primary">NCAS0F03510</name>
    <name evidence="15" type="ordered locus">NCAS_0F03510</name>
</gene>
<evidence type="ECO:0000256" key="5">
    <source>
        <dbReference type="ARBA" id="ARBA00022741"/>
    </source>
</evidence>
<sequence length="575" mass="65008">MCGIFAAFRHEDVKAYKPKALQLTKRIRHRGPDWSGNVVKNTTILAHERLSIVGLDSGAQPITSPCGNYTLCVNGEIYNHIQIREECADYQFKTLSDCEPIIPLYLKYDLDAPKHLDGMFAWCLYDAKQDRIVAARDPIGITTLYMGRQSKTPQTVYFASELKCLTDDCDSIVAFPPGHVYDSNTDQITRYFNPDWLDEDRIPSTPVDLKAIRETLEKAVRKRLMAEVPYGVLLSGGLDSSLIASIAARETEKAMQDVDVEDENGEHHKHLTGVDDEGHLHTGGWSRLHSFAIGLPNAPDLQAARKVAKFIGSVHHEHTFTLQEGLDALDDVIYHLETYDVTTIRASTPMFLLSRKIKAQGVKMVLSGEGSDEIFGGYLYFAQAPSAAEFHTESVKRVKNLHLADCLRANKSTMAWGLEARVPFLDKEFLQLCMNIDPKDKMIDQASGKIEKYILRKAFDTTDDPEEKPYLPQEILWRQKEQFSDGVGYSWIDGLKDTAERVISDAMFENPKPHWGNDVPTTKEAYWYRLKFDALYPQKTAADTVMRWIPKADWGCAEDPSGRYAKIHEKHVDGN</sequence>
<keyword evidence="3" id="KW-0436">Ligase</keyword>
<evidence type="ECO:0000256" key="13">
    <source>
        <dbReference type="PIRSR" id="PIRSR001589-3"/>
    </source>
</evidence>
<keyword evidence="16" id="KW-1185">Reference proteome</keyword>
<dbReference type="InterPro" id="IPR006426">
    <property type="entry name" value="Asn_synth_AEB"/>
</dbReference>
<proteinExistence type="predicted"/>
<dbReference type="SUPFAM" id="SSF56235">
    <property type="entry name" value="N-terminal nucleophile aminohydrolases (Ntn hydrolases)"/>
    <property type="match status" value="1"/>
</dbReference>
<dbReference type="InParanoid" id="G0VH62"/>
<dbReference type="CDD" id="cd00712">
    <property type="entry name" value="AsnB"/>
    <property type="match status" value="1"/>
</dbReference>
<keyword evidence="7 11" id="KW-0061">Asparagine biosynthesis</keyword>
<dbReference type="RefSeq" id="XP_003677188.1">
    <property type="nucleotide sequence ID" value="XM_003677140.1"/>
</dbReference>
<feature type="domain" description="Glutamine amidotransferase type-2" evidence="14">
    <location>
        <begin position="2"/>
        <end position="186"/>
    </location>
</feature>
<dbReference type="KEGG" id="ncs:NCAS_0F03510"/>
<comment type="pathway">
    <text evidence="1">Amino-acid biosynthesis; L-asparagine biosynthesis; L-asparagine from L-aspartate (L-Gln route): step 1/1.</text>
</comment>
<evidence type="ECO:0000256" key="6">
    <source>
        <dbReference type="ARBA" id="ARBA00022840"/>
    </source>
</evidence>
<evidence type="ECO:0000256" key="9">
    <source>
        <dbReference type="ARBA" id="ARBA00048741"/>
    </source>
</evidence>
<dbReference type="InterPro" id="IPR017932">
    <property type="entry name" value="GATase_2_dom"/>
</dbReference>
<keyword evidence="4 11" id="KW-0028">Amino-acid biosynthesis</keyword>
<dbReference type="CDD" id="cd01991">
    <property type="entry name" value="Asn_synthase_B_C"/>
    <property type="match status" value="1"/>
</dbReference>
<feature type="binding site" evidence="12">
    <location>
        <position position="97"/>
    </location>
    <ligand>
        <name>L-glutamine</name>
        <dbReference type="ChEBI" id="CHEBI:58359"/>
    </ligand>
</feature>
<keyword evidence="5 10" id="KW-0547">Nucleotide-binding</keyword>
<dbReference type="FunCoup" id="G0VH62">
    <property type="interactions" value="667"/>
</dbReference>
<evidence type="ECO:0000256" key="1">
    <source>
        <dbReference type="ARBA" id="ARBA00005187"/>
    </source>
</evidence>
<dbReference type="FunFam" id="3.40.50.620:FF:000031">
    <property type="entry name" value="Asparagine synthase B"/>
    <property type="match status" value="1"/>
</dbReference>
<dbReference type="InterPro" id="IPR033738">
    <property type="entry name" value="AsnB_N"/>
</dbReference>
<dbReference type="FunFam" id="3.60.20.10:FF:000050">
    <property type="entry name" value="Asparagine synthetase 2"/>
    <property type="match status" value="1"/>
</dbReference>
<feature type="binding site" evidence="12">
    <location>
        <position position="233"/>
    </location>
    <ligand>
        <name>ATP</name>
        <dbReference type="ChEBI" id="CHEBI:30616"/>
    </ligand>
</feature>
<dbReference type="EC" id="6.3.5.4" evidence="2"/>
<evidence type="ECO:0000256" key="12">
    <source>
        <dbReference type="PIRSR" id="PIRSR001589-2"/>
    </source>
</evidence>
<evidence type="ECO:0000256" key="2">
    <source>
        <dbReference type="ARBA" id="ARBA00012737"/>
    </source>
</evidence>
<evidence type="ECO:0000256" key="3">
    <source>
        <dbReference type="ARBA" id="ARBA00022598"/>
    </source>
</evidence>
<feature type="site" description="Important for beta-aspartyl-AMP intermediate formation" evidence="13">
    <location>
        <position position="369"/>
    </location>
</feature>
<dbReference type="GO" id="GO:0005524">
    <property type="term" value="F:ATP binding"/>
    <property type="evidence" value="ECO:0007669"/>
    <property type="project" value="UniProtKB-KW"/>
</dbReference>
<evidence type="ECO:0000313" key="15">
    <source>
        <dbReference type="EMBL" id="CCC70835.1"/>
    </source>
</evidence>
<dbReference type="OrthoDB" id="409189at2759"/>
<evidence type="ECO:0000259" key="14">
    <source>
        <dbReference type="PROSITE" id="PS51278"/>
    </source>
</evidence>
<dbReference type="eggNOG" id="KOG0571">
    <property type="taxonomic scope" value="Eukaryota"/>
</dbReference>
<evidence type="ECO:0000313" key="16">
    <source>
        <dbReference type="Proteomes" id="UP000001640"/>
    </source>
</evidence>
<feature type="binding site" evidence="12">
    <location>
        <begin position="367"/>
        <end position="368"/>
    </location>
    <ligand>
        <name>ATP</name>
        <dbReference type="ChEBI" id="CHEBI:30616"/>
    </ligand>
</feature>
<evidence type="ECO:0000256" key="10">
    <source>
        <dbReference type="PIRNR" id="PIRNR001589"/>
    </source>
</evidence>
<keyword evidence="8 11" id="KW-0315">Glutamine amidotransferase</keyword>
<reference evidence="15 16" key="1">
    <citation type="journal article" date="2011" name="Proc. Natl. Acad. Sci. U.S.A.">
        <title>Evolutionary erosion of yeast sex chromosomes by mating-type switching accidents.</title>
        <authorList>
            <person name="Gordon J.L."/>
            <person name="Armisen D."/>
            <person name="Proux-Wera E."/>
            <person name="Oheigeartaigh S.S."/>
            <person name="Byrne K.P."/>
            <person name="Wolfe K.H."/>
        </authorList>
    </citation>
    <scope>NUCLEOTIDE SEQUENCE [LARGE SCALE GENOMIC DNA]</scope>
    <source>
        <strain evidence="16">ATCC 76901 / BCRC 22586 / CBS 4309 / NBRC 1992 / NRRL Y-12630</strain>
    </source>
</reference>
<organism evidence="15 16">
    <name type="scientific">Naumovozyma castellii</name>
    <name type="common">Yeast</name>
    <name type="synonym">Saccharomyces castellii</name>
    <dbReference type="NCBI Taxonomy" id="27288"/>
    <lineage>
        <taxon>Eukaryota</taxon>
        <taxon>Fungi</taxon>
        <taxon>Dikarya</taxon>
        <taxon>Ascomycota</taxon>
        <taxon>Saccharomycotina</taxon>
        <taxon>Saccharomycetes</taxon>
        <taxon>Saccharomycetales</taxon>
        <taxon>Saccharomycetaceae</taxon>
        <taxon>Naumovozyma</taxon>
    </lineage>
</organism>
<dbReference type="Pfam" id="PF00733">
    <property type="entry name" value="Asn_synthase"/>
    <property type="match status" value="1"/>
</dbReference>
<protein>
    <recommendedName>
        <fullName evidence="2">asparagine synthase (glutamine-hydrolyzing)</fullName>
        <ecNumber evidence="2">6.3.5.4</ecNumber>
    </recommendedName>
</protein>
<feature type="active site" description="For GATase activity" evidence="11">
    <location>
        <position position="2"/>
    </location>
</feature>
<dbReference type="PROSITE" id="PS51278">
    <property type="entry name" value="GATASE_TYPE_2"/>
    <property type="match status" value="1"/>
</dbReference>
<dbReference type="InterPro" id="IPR014729">
    <property type="entry name" value="Rossmann-like_a/b/a_fold"/>
</dbReference>
<name>G0VH62_NAUCA</name>
<dbReference type="HOGENOM" id="CLU_014658_2_2_1"/>
<dbReference type="GO" id="GO:0004066">
    <property type="term" value="F:asparagine synthase (glutamine-hydrolyzing) activity"/>
    <property type="evidence" value="ECO:0007669"/>
    <property type="project" value="UniProtKB-EC"/>
</dbReference>
<dbReference type="InterPro" id="IPR029055">
    <property type="entry name" value="Ntn_hydrolases_N"/>
</dbReference>
<evidence type="ECO:0000256" key="8">
    <source>
        <dbReference type="ARBA" id="ARBA00022962"/>
    </source>
</evidence>
<feature type="binding site" evidence="12">
    <location>
        <position position="293"/>
    </location>
    <ligand>
        <name>ATP</name>
        <dbReference type="ChEBI" id="CHEBI:30616"/>
    </ligand>
</feature>
<dbReference type="AlphaFoldDB" id="G0VH62"/>
<dbReference type="GO" id="GO:0070981">
    <property type="term" value="P:L-asparagine biosynthetic process"/>
    <property type="evidence" value="ECO:0007669"/>
    <property type="project" value="EnsemblFungi"/>
</dbReference>
<keyword evidence="6 10" id="KW-0067">ATP-binding</keyword>
<dbReference type="EMBL" id="HE576757">
    <property type="protein sequence ID" value="CCC70835.1"/>
    <property type="molecule type" value="Genomic_DNA"/>
</dbReference>
<evidence type="ECO:0000256" key="11">
    <source>
        <dbReference type="PIRSR" id="PIRSR001589-1"/>
    </source>
</evidence>
<dbReference type="SUPFAM" id="SSF52402">
    <property type="entry name" value="Adenine nucleotide alpha hydrolases-like"/>
    <property type="match status" value="1"/>
</dbReference>